<feature type="chain" id="PRO_5026022589" description="Secreted protein" evidence="1">
    <location>
        <begin position="17"/>
        <end position="131"/>
    </location>
</feature>
<proteinExistence type="predicted"/>
<evidence type="ECO:0000313" key="2">
    <source>
        <dbReference type="EMBL" id="KAE9192957.1"/>
    </source>
</evidence>
<dbReference type="EMBL" id="QXGC01001967">
    <property type="protein sequence ID" value="KAE9192957.1"/>
    <property type="molecule type" value="Genomic_DNA"/>
</dbReference>
<accession>A0A6G0N510</accession>
<gene>
    <name evidence="2" type="ORF">PF004_g21163</name>
</gene>
<dbReference type="Proteomes" id="UP000476176">
    <property type="component" value="Unassembled WGS sequence"/>
</dbReference>
<dbReference type="AlphaFoldDB" id="A0A6G0N510"/>
<reference evidence="2 3" key="1">
    <citation type="submission" date="2018-09" db="EMBL/GenBank/DDBJ databases">
        <title>Genomic investigation of the strawberry pathogen Phytophthora fragariae indicates pathogenicity is determined by transcriptional variation in three key races.</title>
        <authorList>
            <person name="Adams T.M."/>
            <person name="Armitage A.D."/>
            <person name="Sobczyk M.K."/>
            <person name="Bates H.J."/>
            <person name="Dunwell J.M."/>
            <person name="Nellist C.F."/>
            <person name="Harrison R.J."/>
        </authorList>
    </citation>
    <scope>NUCLEOTIDE SEQUENCE [LARGE SCALE GENOMIC DNA]</scope>
    <source>
        <strain evidence="2 3">BC-23</strain>
    </source>
</reference>
<evidence type="ECO:0000256" key="1">
    <source>
        <dbReference type="SAM" id="SignalP"/>
    </source>
</evidence>
<feature type="signal peptide" evidence="1">
    <location>
        <begin position="1"/>
        <end position="16"/>
    </location>
</feature>
<name>A0A6G0N510_9STRA</name>
<evidence type="ECO:0008006" key="4">
    <source>
        <dbReference type="Google" id="ProtNLM"/>
    </source>
</evidence>
<organism evidence="2 3">
    <name type="scientific">Phytophthora fragariae</name>
    <dbReference type="NCBI Taxonomy" id="53985"/>
    <lineage>
        <taxon>Eukaryota</taxon>
        <taxon>Sar</taxon>
        <taxon>Stramenopiles</taxon>
        <taxon>Oomycota</taxon>
        <taxon>Peronosporomycetes</taxon>
        <taxon>Peronosporales</taxon>
        <taxon>Peronosporaceae</taxon>
        <taxon>Phytophthora</taxon>
    </lineage>
</organism>
<protein>
    <recommendedName>
        <fullName evidence="4">Secreted protein</fullName>
    </recommendedName>
</protein>
<keyword evidence="1" id="KW-0732">Signal</keyword>
<sequence>MPAALLQLTAAAGGSAVTPLAASTLQMVPTVQYTPAVGALTRHVPGLVLACCLHPPLPRCLHPSTTFAVERHWWACQTALLTPSQSLTSLKKSWPDCVFLVVPTPNFSKQTRFGPSTSLTRTSVWLPSGRC</sequence>
<comment type="caution">
    <text evidence="2">The sequence shown here is derived from an EMBL/GenBank/DDBJ whole genome shotgun (WGS) entry which is preliminary data.</text>
</comment>
<evidence type="ECO:0000313" key="3">
    <source>
        <dbReference type="Proteomes" id="UP000476176"/>
    </source>
</evidence>